<dbReference type="InterPro" id="IPR005175">
    <property type="entry name" value="PPC_dom"/>
</dbReference>
<reference evidence="2 3" key="1">
    <citation type="submission" date="2023-03" db="EMBL/GenBank/DDBJ databases">
        <title>WGS of Methanotrichaceae archaeon Mx.</title>
        <authorList>
            <person name="Sorokin D.Y."/>
            <person name="Merkel A.Y."/>
        </authorList>
    </citation>
    <scope>NUCLEOTIDE SEQUENCE [LARGE SCALE GENOMIC DNA]</scope>
    <source>
        <strain evidence="2 3">Mx</strain>
    </source>
</reference>
<evidence type="ECO:0000313" key="2">
    <source>
        <dbReference type="EMBL" id="MDF0589893.1"/>
    </source>
</evidence>
<dbReference type="PANTHER" id="PTHR34988">
    <property type="entry name" value="PROTEIN, PUTATIVE-RELATED"/>
    <property type="match status" value="1"/>
</dbReference>
<name>A0ABT5X5B1_9EURY</name>
<dbReference type="Gene3D" id="3.30.1330.80">
    <property type="entry name" value="Hypothetical protein, similar to alpha- acetolactate decarboxylase, domain 2"/>
    <property type="match status" value="1"/>
</dbReference>
<dbReference type="PROSITE" id="PS51742">
    <property type="entry name" value="PPC"/>
    <property type="match status" value="1"/>
</dbReference>
<dbReference type="Pfam" id="PF03479">
    <property type="entry name" value="PCC"/>
    <property type="match status" value="1"/>
</dbReference>
<dbReference type="GO" id="GO:0003677">
    <property type="term" value="F:DNA binding"/>
    <property type="evidence" value="ECO:0007669"/>
    <property type="project" value="UniProtKB-KW"/>
</dbReference>
<dbReference type="RefSeq" id="WP_316965651.1">
    <property type="nucleotide sequence ID" value="NZ_JARFPK010000004.1"/>
</dbReference>
<accession>A0ABT5X5B1</accession>
<dbReference type="InterPro" id="IPR025707">
    <property type="entry name" value="DNA_bp_PD1"/>
</dbReference>
<evidence type="ECO:0000259" key="1">
    <source>
        <dbReference type="PROSITE" id="PS51742"/>
    </source>
</evidence>
<dbReference type="CDD" id="cd11378">
    <property type="entry name" value="DUF296"/>
    <property type="match status" value="1"/>
</dbReference>
<keyword evidence="2" id="KW-0238">DNA-binding</keyword>
<keyword evidence="3" id="KW-1185">Reference proteome</keyword>
<organism evidence="2 3">
    <name type="scientific">Candidatus Methanocrinis natronophilus</name>
    <dbReference type="NCBI Taxonomy" id="3033396"/>
    <lineage>
        <taxon>Archaea</taxon>
        <taxon>Methanobacteriati</taxon>
        <taxon>Methanobacteriota</taxon>
        <taxon>Stenosarchaea group</taxon>
        <taxon>Methanomicrobia</taxon>
        <taxon>Methanotrichales</taxon>
        <taxon>Methanotrichaceae</taxon>
        <taxon>Methanocrinis</taxon>
    </lineage>
</organism>
<protein>
    <submittedName>
        <fullName evidence="2">DNA-binding protein</fullName>
    </submittedName>
</protein>
<comment type="caution">
    <text evidence="2">The sequence shown here is derived from an EMBL/GenBank/DDBJ whole genome shotgun (WGS) entry which is preliminary data.</text>
</comment>
<dbReference type="Proteomes" id="UP001220010">
    <property type="component" value="Unassembled WGS sequence"/>
</dbReference>
<dbReference type="PIRSF" id="PIRSF016702">
    <property type="entry name" value="DNA_bp_PD1"/>
    <property type="match status" value="1"/>
</dbReference>
<proteinExistence type="predicted"/>
<evidence type="ECO:0000313" key="3">
    <source>
        <dbReference type="Proteomes" id="UP001220010"/>
    </source>
</evidence>
<dbReference type="SUPFAM" id="SSF117856">
    <property type="entry name" value="AF0104/ALDC/Ptd012-like"/>
    <property type="match status" value="1"/>
</dbReference>
<gene>
    <name evidence="2" type="ORF">P0O15_01695</name>
</gene>
<dbReference type="EMBL" id="JARFPK010000004">
    <property type="protein sequence ID" value="MDF0589893.1"/>
    <property type="molecule type" value="Genomic_DNA"/>
</dbReference>
<sequence>MGSSLSIAHELTAGRLFLFGLDHGSEIVASITALAESLEIEAGIVSGIGALKDAAIGYYDQEAHEYRTVEIDRPTEITGLCGNISIRDGTPFLHVHATLADSEGNVRGGHLSSGTVFAAEVYIRELVGRPPTRSHDPKTGLFLWRETD</sequence>
<dbReference type="PANTHER" id="PTHR34988:SF1">
    <property type="entry name" value="DNA-BINDING PROTEIN"/>
    <property type="match status" value="1"/>
</dbReference>
<feature type="domain" description="PPC" evidence="1">
    <location>
        <begin position="11"/>
        <end position="147"/>
    </location>
</feature>